<feature type="domain" description="DUF3645" evidence="8">
    <location>
        <begin position="202"/>
        <end position="226"/>
    </location>
</feature>
<dbReference type="InterPro" id="IPR051346">
    <property type="entry name" value="OTU_Deubiquitinase"/>
</dbReference>
<dbReference type="InterPro" id="IPR022099">
    <property type="entry name" value="DUF3638"/>
</dbReference>
<dbReference type="GO" id="GO:0004843">
    <property type="term" value="F:cysteine-type deubiquitinase activity"/>
    <property type="evidence" value="ECO:0007669"/>
    <property type="project" value="UniProtKB-EC"/>
</dbReference>
<evidence type="ECO:0000256" key="1">
    <source>
        <dbReference type="ARBA" id="ARBA00000707"/>
    </source>
</evidence>
<evidence type="ECO:0000256" key="4">
    <source>
        <dbReference type="ARBA" id="ARBA00022786"/>
    </source>
</evidence>
<dbReference type="GO" id="GO:0006508">
    <property type="term" value="P:proteolysis"/>
    <property type="evidence" value="ECO:0007669"/>
    <property type="project" value="UniProtKB-KW"/>
</dbReference>
<accession>A0A9P9A5G5</accession>
<dbReference type="EC" id="3.4.19.12" evidence="2"/>
<dbReference type="Proteomes" id="UP000770015">
    <property type="component" value="Unassembled WGS sequence"/>
</dbReference>
<evidence type="ECO:0000259" key="8">
    <source>
        <dbReference type="Pfam" id="PF12359"/>
    </source>
</evidence>
<dbReference type="PANTHER" id="PTHR13367">
    <property type="entry name" value="UBIQUITIN THIOESTERASE"/>
    <property type="match status" value="1"/>
</dbReference>
<protein>
    <recommendedName>
        <fullName evidence="2">ubiquitinyl hydrolase 1</fullName>
        <ecNumber evidence="2">3.4.19.12</ecNumber>
    </recommendedName>
</protein>
<keyword evidence="10" id="KW-1185">Reference proteome</keyword>
<evidence type="ECO:0000256" key="3">
    <source>
        <dbReference type="ARBA" id="ARBA00022670"/>
    </source>
</evidence>
<sequence length="482" mass="54345">MQLNMGEGKSSVIVPVIAATLADRSKLVRVMMSHVLHLLRQGGILLLMIIECNLGGDMRLAGPMIQALDYLDTHVRDIVDESDALQPVDFHGDRWTLIQDLLGRLWTLCEQEHQSGPRGHVMPTLMDMLADSICNIGLDGLLKRYLLEAEYDKDSADVREVEDNFATGSPVHQDLRKLWILRGLIGGGILRWRVNYGRSQTVPYVAKDCPSPRSEFSHPDVVIVLTCLTYYYEGLTNKELHAALGCLEKHNQVEFATWVCHSKEAQNELCETKPFPKIRHRKPVIDFYLSRVVFPRYLKEFPQKLSASGWDLARSTDHPLTGFMTHLELEEQCHTNSHVLSCLLRPENRVQKIEPRQGESFSSLLIRSVVASSDPLQVILDVGAQILELDNRQAASTWLKATTDSKFEAAIYFDDQEELSVVSRAGKTEKLMASSYLGQPQKCLVFLDEAHTRGTDLVLPHYYCAAVTLGPRLSKDRLVQGE</sequence>
<keyword evidence="4" id="KW-0833">Ubl conjugation pathway</keyword>
<name>A0A9P9A5G5_9PEZI</name>
<evidence type="ECO:0000256" key="6">
    <source>
        <dbReference type="ARBA" id="ARBA00022807"/>
    </source>
</evidence>
<reference evidence="9" key="1">
    <citation type="journal article" date="2021" name="Nat. Commun.">
        <title>Genetic determinants of endophytism in the Arabidopsis root mycobiome.</title>
        <authorList>
            <person name="Mesny F."/>
            <person name="Miyauchi S."/>
            <person name="Thiergart T."/>
            <person name="Pickel B."/>
            <person name="Atanasova L."/>
            <person name="Karlsson M."/>
            <person name="Huettel B."/>
            <person name="Barry K.W."/>
            <person name="Haridas S."/>
            <person name="Chen C."/>
            <person name="Bauer D."/>
            <person name="Andreopoulos W."/>
            <person name="Pangilinan J."/>
            <person name="LaButti K."/>
            <person name="Riley R."/>
            <person name="Lipzen A."/>
            <person name="Clum A."/>
            <person name="Drula E."/>
            <person name="Henrissat B."/>
            <person name="Kohler A."/>
            <person name="Grigoriev I.V."/>
            <person name="Martin F.M."/>
            <person name="Hacquard S."/>
        </authorList>
    </citation>
    <scope>NUCLEOTIDE SEQUENCE</scope>
    <source>
        <strain evidence="9">MPI-SDFR-AT-0117</strain>
    </source>
</reference>
<feature type="domain" description="DUF3638" evidence="7">
    <location>
        <begin position="1"/>
        <end position="35"/>
    </location>
</feature>
<evidence type="ECO:0000259" key="7">
    <source>
        <dbReference type="Pfam" id="PF12340"/>
    </source>
</evidence>
<dbReference type="OrthoDB" id="3182339at2759"/>
<dbReference type="InterPro" id="IPR022105">
    <property type="entry name" value="DUF3645"/>
</dbReference>
<keyword evidence="6" id="KW-0788">Thiol protease</keyword>
<dbReference type="AlphaFoldDB" id="A0A9P9A5G5"/>
<keyword evidence="5" id="KW-0378">Hydrolase</keyword>
<comment type="catalytic activity">
    <reaction evidence="1">
        <text>Thiol-dependent hydrolysis of ester, thioester, amide, peptide and isopeptide bonds formed by the C-terminal Gly of ubiquitin (a 76-residue protein attached to proteins as an intracellular targeting signal).</text>
        <dbReference type="EC" id="3.4.19.12"/>
    </reaction>
</comment>
<evidence type="ECO:0000256" key="2">
    <source>
        <dbReference type="ARBA" id="ARBA00012759"/>
    </source>
</evidence>
<dbReference type="Pfam" id="PF12340">
    <property type="entry name" value="DUF3638"/>
    <property type="match status" value="1"/>
</dbReference>
<evidence type="ECO:0000256" key="5">
    <source>
        <dbReference type="ARBA" id="ARBA00022801"/>
    </source>
</evidence>
<keyword evidence="3" id="KW-0645">Protease</keyword>
<comment type="caution">
    <text evidence="9">The sequence shown here is derived from an EMBL/GenBank/DDBJ whole genome shotgun (WGS) entry which is preliminary data.</text>
</comment>
<gene>
    <name evidence="9" type="ORF">F5X68DRAFT_246307</name>
</gene>
<dbReference type="Pfam" id="PF12359">
    <property type="entry name" value="DUF3645"/>
    <property type="match status" value="1"/>
</dbReference>
<proteinExistence type="predicted"/>
<evidence type="ECO:0000313" key="10">
    <source>
        <dbReference type="Proteomes" id="UP000770015"/>
    </source>
</evidence>
<dbReference type="EMBL" id="JAGSXJ010000024">
    <property type="protein sequence ID" value="KAH6676110.1"/>
    <property type="molecule type" value="Genomic_DNA"/>
</dbReference>
<dbReference type="PANTHER" id="PTHR13367:SF34">
    <property type="match status" value="1"/>
</dbReference>
<evidence type="ECO:0000313" key="9">
    <source>
        <dbReference type="EMBL" id="KAH6676110.1"/>
    </source>
</evidence>
<organism evidence="9 10">
    <name type="scientific">Plectosphaerella plurivora</name>
    <dbReference type="NCBI Taxonomy" id="936078"/>
    <lineage>
        <taxon>Eukaryota</taxon>
        <taxon>Fungi</taxon>
        <taxon>Dikarya</taxon>
        <taxon>Ascomycota</taxon>
        <taxon>Pezizomycotina</taxon>
        <taxon>Sordariomycetes</taxon>
        <taxon>Hypocreomycetidae</taxon>
        <taxon>Glomerellales</taxon>
        <taxon>Plectosphaerellaceae</taxon>
        <taxon>Plectosphaerella</taxon>
    </lineage>
</organism>